<accession>A0A218NLZ1</accession>
<reference evidence="1 2" key="1">
    <citation type="journal article" date="2017" name="Nat. Commun.">
        <title>'ARMAN' archaea depend on association with euryarchaeal host in culture and in situ.</title>
        <authorList>
            <person name="Golyshina O."/>
            <person name="Toshchakov S."/>
            <person name="Makarova K."/>
            <person name="Gavrilov S."/>
            <person name="Korzhenkov A."/>
            <person name="La Cono V."/>
            <person name="Arcadi E."/>
            <person name="Nechitaylo T."/>
            <person name="Ferrer M."/>
            <person name="Kublanov I."/>
            <person name="Wolf Y."/>
            <person name="Yakimov M."/>
            <person name="Golyshin P."/>
            <person name="Slesarev A."/>
            <person name="Kozyavkin S."/>
        </authorList>
    </citation>
    <scope>NUCLEOTIDE SEQUENCE [LARGE SCALE GENOMIC DNA]</scope>
    <source>
        <strain evidence="1 2">Mia14</strain>
    </source>
</reference>
<keyword evidence="2" id="KW-1185">Reference proteome</keyword>
<dbReference type="Gene3D" id="6.10.140.10">
    <property type="match status" value="1"/>
</dbReference>
<keyword evidence="1" id="KW-0240">DNA-directed RNA polymerase</keyword>
<dbReference type="GeneID" id="33313705"/>
<dbReference type="AlphaFoldDB" id="A0A218NLZ1"/>
<dbReference type="GO" id="GO:0000428">
    <property type="term" value="C:DNA-directed RNA polymerase complex"/>
    <property type="evidence" value="ECO:0007669"/>
    <property type="project" value="UniProtKB-KW"/>
</dbReference>
<protein>
    <submittedName>
        <fullName evidence="1">DNA-directed RNA polymerase subunit F</fullName>
    </submittedName>
</protein>
<proteinExistence type="predicted"/>
<name>A0A218NLZ1_9ARCH</name>
<dbReference type="GO" id="GO:0000166">
    <property type="term" value="F:nucleotide binding"/>
    <property type="evidence" value="ECO:0007669"/>
    <property type="project" value="InterPro"/>
</dbReference>
<dbReference type="SUPFAM" id="SSF47819">
    <property type="entry name" value="HRDC-like"/>
    <property type="match status" value="1"/>
</dbReference>
<evidence type="ECO:0000313" key="1">
    <source>
        <dbReference type="EMBL" id="ASI13484.1"/>
    </source>
</evidence>
<dbReference type="Gene3D" id="1.10.150.80">
    <property type="entry name" value="HRDC domain"/>
    <property type="match status" value="1"/>
</dbReference>
<dbReference type="KEGG" id="marh:Mia14_0146"/>
<dbReference type="InterPro" id="IPR010997">
    <property type="entry name" value="HRDC-like_sf"/>
</dbReference>
<dbReference type="RefSeq" id="WP_088819651.1">
    <property type="nucleotide sequence ID" value="NZ_CP019964.1"/>
</dbReference>
<keyword evidence="1" id="KW-0804">Transcription</keyword>
<evidence type="ECO:0000313" key="2">
    <source>
        <dbReference type="Proteomes" id="UP000197679"/>
    </source>
</evidence>
<dbReference type="EMBL" id="CP019964">
    <property type="protein sequence ID" value="ASI13484.1"/>
    <property type="molecule type" value="Genomic_DNA"/>
</dbReference>
<organism evidence="1 2">
    <name type="scientific">Candidatus Mancarchaeum acidiphilum</name>
    <dbReference type="NCBI Taxonomy" id="1920749"/>
    <lineage>
        <taxon>Archaea</taxon>
        <taxon>Candidatus Micrarchaeota</taxon>
        <taxon>Candidatus Mancarchaeum</taxon>
    </lineage>
</organism>
<gene>
    <name evidence="1" type="ORF">Mia14_0146</name>
</gene>
<dbReference type="InterPro" id="IPR044876">
    <property type="entry name" value="HRDC_dom_sf"/>
</dbReference>
<sequence>MIGEDFKEEGSLSLNEVYDILSKRKEESELSYEQKMTFEYAEKFQIPSAKFKKIKSDLEAMELNNNLINKLLELNPKSPEVIKYAAASNRVTLDEEQINKILSEFKSV</sequence>
<dbReference type="Proteomes" id="UP000197679">
    <property type="component" value="Chromosome"/>
</dbReference>